<reference evidence="2" key="1">
    <citation type="submission" date="2022-08" db="EMBL/GenBank/DDBJ databases">
        <authorList>
            <consortium name="DOE Joint Genome Institute"/>
            <person name="Min B."/>
            <person name="Sierra-Patev S."/>
            <person name="Naranjo-Ortiz M."/>
            <person name="Looney B."/>
            <person name="Konkel Z."/>
            <person name="Slot J.C."/>
            <person name="Sakamoto Y."/>
            <person name="Steenwyk J.L."/>
            <person name="Rokas A."/>
            <person name="Carro J."/>
            <person name="Camarero S."/>
            <person name="Ferreira P."/>
            <person name="Molpeceres G."/>
            <person name="Ruiz-duenas F.J."/>
            <person name="Serrano A."/>
            <person name="Henrissat B."/>
            <person name="Drula E."/>
            <person name="Hughes K.W."/>
            <person name="Mata J.L."/>
            <person name="Ishikawa N.K."/>
            <person name="Vargas-Isla R."/>
            <person name="Ushijima S."/>
            <person name="Smith C.A."/>
            <person name="Ahrendt S."/>
            <person name="Andreopoulos W."/>
            <person name="He G."/>
            <person name="LaButti K."/>
            <person name="Lipzen A."/>
            <person name="Ng V."/>
            <person name="Riley R."/>
            <person name="Sandor L."/>
            <person name="Barry K."/>
            <person name="Martinez A.T."/>
            <person name="Xiao Y."/>
            <person name="Gibbons J.G."/>
            <person name="Terashima K."/>
            <person name="Hibbett D.S."/>
            <person name="Grigoriev I.V."/>
        </authorList>
    </citation>
    <scope>NUCLEOTIDE SEQUENCE</scope>
    <source>
        <strain evidence="2">ET3784</strain>
    </source>
</reference>
<feature type="compositionally biased region" description="Polar residues" evidence="1">
    <location>
        <begin position="105"/>
        <end position="115"/>
    </location>
</feature>
<dbReference type="PANTHER" id="PTHR14303:SF0">
    <property type="entry name" value="DNA POLYMERASE DELTA SUBUNIT 4"/>
    <property type="match status" value="1"/>
</dbReference>
<evidence type="ECO:0000313" key="2">
    <source>
        <dbReference type="EMBL" id="KAJ3721379.1"/>
    </source>
</evidence>
<dbReference type="Proteomes" id="UP001176059">
    <property type="component" value="Unassembled WGS sequence"/>
</dbReference>
<keyword evidence="3" id="KW-1185">Reference proteome</keyword>
<sequence length="218" mass="24875">MPVTKRSSSSSKQSKINFSSFKGSPAFVDKKAKLTDTKILQKDVEEVEEFSSCSESSFEHAEEIEESDATSQTSAFPLKRKHSAMIDKKDSKLDGQKSEVKDQDQGQIDNSTLTKQRPPLKVNDPRWRKLGAKAREVNGNLPLVHAEKENKIHDILRVFDLSYEYGPCYGVSRLDRWERAHAMGLSPPLEIRDILLTRQGVEDRKYAQNVFFDQTERI</sequence>
<dbReference type="Pfam" id="PF04081">
    <property type="entry name" value="DNA_pol_delta_4"/>
    <property type="match status" value="1"/>
</dbReference>
<dbReference type="EMBL" id="JANVFO010000059">
    <property type="protein sequence ID" value="KAJ3721379.1"/>
    <property type="molecule type" value="Genomic_DNA"/>
</dbReference>
<gene>
    <name evidence="2" type="ORF">DFJ43DRAFT_1094887</name>
</gene>
<dbReference type="PANTHER" id="PTHR14303">
    <property type="entry name" value="DNA POLYMERASE DELTA SUBUNIT 4"/>
    <property type="match status" value="1"/>
</dbReference>
<dbReference type="GO" id="GO:0006261">
    <property type="term" value="P:DNA-templated DNA replication"/>
    <property type="evidence" value="ECO:0007669"/>
    <property type="project" value="TreeGrafter"/>
</dbReference>
<evidence type="ECO:0000256" key="1">
    <source>
        <dbReference type="SAM" id="MobiDB-lite"/>
    </source>
</evidence>
<comment type="caution">
    <text evidence="2">The sequence shown here is derived from an EMBL/GenBank/DDBJ whole genome shotgun (WGS) entry which is preliminary data.</text>
</comment>
<feature type="compositionally biased region" description="Basic and acidic residues" evidence="1">
    <location>
        <begin position="84"/>
        <end position="104"/>
    </location>
</feature>
<protein>
    <submittedName>
        <fullName evidence="2">DNA polymerase delta, subunit 4-domain-containing protein</fullName>
    </submittedName>
</protein>
<dbReference type="GO" id="GO:0043625">
    <property type="term" value="C:delta DNA polymerase complex"/>
    <property type="evidence" value="ECO:0007669"/>
    <property type="project" value="TreeGrafter"/>
</dbReference>
<dbReference type="AlphaFoldDB" id="A0AA38JCX1"/>
<feature type="region of interest" description="Disordered" evidence="1">
    <location>
        <begin position="1"/>
        <end position="22"/>
    </location>
</feature>
<organism evidence="2 3">
    <name type="scientific">Lentinula guzmanii</name>
    <dbReference type="NCBI Taxonomy" id="2804957"/>
    <lineage>
        <taxon>Eukaryota</taxon>
        <taxon>Fungi</taxon>
        <taxon>Dikarya</taxon>
        <taxon>Basidiomycota</taxon>
        <taxon>Agaricomycotina</taxon>
        <taxon>Agaricomycetes</taxon>
        <taxon>Agaricomycetidae</taxon>
        <taxon>Agaricales</taxon>
        <taxon>Marasmiineae</taxon>
        <taxon>Omphalotaceae</taxon>
        <taxon>Lentinula</taxon>
    </lineage>
</organism>
<dbReference type="GO" id="GO:0000731">
    <property type="term" value="P:DNA synthesis involved in DNA repair"/>
    <property type="evidence" value="ECO:0007669"/>
    <property type="project" value="InterPro"/>
</dbReference>
<dbReference type="GO" id="GO:0003887">
    <property type="term" value="F:DNA-directed DNA polymerase activity"/>
    <property type="evidence" value="ECO:0007669"/>
    <property type="project" value="TreeGrafter"/>
</dbReference>
<evidence type="ECO:0000313" key="3">
    <source>
        <dbReference type="Proteomes" id="UP001176059"/>
    </source>
</evidence>
<feature type="region of interest" description="Disordered" evidence="1">
    <location>
        <begin position="44"/>
        <end position="124"/>
    </location>
</feature>
<name>A0AA38JCX1_9AGAR</name>
<proteinExistence type="predicted"/>
<reference evidence="2" key="2">
    <citation type="journal article" date="2023" name="Proc. Natl. Acad. Sci. U.S.A.">
        <title>A global phylogenomic analysis of the shiitake genus Lentinula.</title>
        <authorList>
            <person name="Sierra-Patev S."/>
            <person name="Min B."/>
            <person name="Naranjo-Ortiz M."/>
            <person name="Looney B."/>
            <person name="Konkel Z."/>
            <person name="Slot J.C."/>
            <person name="Sakamoto Y."/>
            <person name="Steenwyk J.L."/>
            <person name="Rokas A."/>
            <person name="Carro J."/>
            <person name="Camarero S."/>
            <person name="Ferreira P."/>
            <person name="Molpeceres G."/>
            <person name="Ruiz-Duenas F.J."/>
            <person name="Serrano A."/>
            <person name="Henrissat B."/>
            <person name="Drula E."/>
            <person name="Hughes K.W."/>
            <person name="Mata J.L."/>
            <person name="Ishikawa N.K."/>
            <person name="Vargas-Isla R."/>
            <person name="Ushijima S."/>
            <person name="Smith C.A."/>
            <person name="Donoghue J."/>
            <person name="Ahrendt S."/>
            <person name="Andreopoulos W."/>
            <person name="He G."/>
            <person name="LaButti K."/>
            <person name="Lipzen A."/>
            <person name="Ng V."/>
            <person name="Riley R."/>
            <person name="Sandor L."/>
            <person name="Barry K."/>
            <person name="Martinez A.T."/>
            <person name="Xiao Y."/>
            <person name="Gibbons J.G."/>
            <person name="Terashima K."/>
            <person name="Grigoriev I.V."/>
            <person name="Hibbett D."/>
        </authorList>
    </citation>
    <scope>NUCLEOTIDE SEQUENCE</scope>
    <source>
        <strain evidence="2">ET3784</strain>
    </source>
</reference>
<accession>A0AA38JCX1</accession>
<dbReference type="InterPro" id="IPR007218">
    <property type="entry name" value="DNA_pol_delta_4"/>
</dbReference>